<dbReference type="AlphaFoldDB" id="A0A317WHR0"/>
<comment type="similarity">
    <text evidence="1">Belongs to the oxygen-dependent FAD-linked oxidoreductase family.</text>
</comment>
<reference evidence="7 8" key="1">
    <citation type="submission" date="2016-12" db="EMBL/GenBank/DDBJ databases">
        <title>The genomes of Aspergillus section Nigri reveals drivers in fungal speciation.</title>
        <authorList>
            <consortium name="DOE Joint Genome Institute"/>
            <person name="Vesth T.C."/>
            <person name="Nybo J."/>
            <person name="Theobald S."/>
            <person name="Brandl J."/>
            <person name="Frisvad J.C."/>
            <person name="Nielsen K.F."/>
            <person name="Lyhne E.K."/>
            <person name="Kogle M.E."/>
            <person name="Kuo A."/>
            <person name="Riley R."/>
            <person name="Clum A."/>
            <person name="Nolan M."/>
            <person name="Lipzen A."/>
            <person name="Salamov A."/>
            <person name="Henrissat B."/>
            <person name="Wiebenga A."/>
            <person name="De Vries R.P."/>
            <person name="Grigoriev I.V."/>
            <person name="Mortensen U.H."/>
            <person name="Andersen M.R."/>
            <person name="Baker S.E."/>
        </authorList>
    </citation>
    <scope>NUCLEOTIDE SEQUENCE [LARGE SCALE GENOMIC DNA]</scope>
    <source>
        <strain evidence="7 8">CBS 115572</strain>
    </source>
</reference>
<feature type="signal peptide" evidence="5">
    <location>
        <begin position="1"/>
        <end position="17"/>
    </location>
</feature>
<dbReference type="InterPro" id="IPR016169">
    <property type="entry name" value="FAD-bd_PCMH_sub2"/>
</dbReference>
<dbReference type="Gene3D" id="3.30.465.10">
    <property type="match status" value="1"/>
</dbReference>
<dbReference type="GeneID" id="37118422"/>
<feature type="chain" id="PRO_5016237541" evidence="5">
    <location>
        <begin position="18"/>
        <end position="495"/>
    </location>
</feature>
<keyword evidence="8" id="KW-1185">Reference proteome</keyword>
<dbReference type="SUPFAM" id="SSF56176">
    <property type="entry name" value="FAD-binding/transporter-associated domain-like"/>
    <property type="match status" value="1"/>
</dbReference>
<keyword evidence="4" id="KW-0560">Oxidoreductase</keyword>
<dbReference type="PANTHER" id="PTHR42973:SF28">
    <property type="entry name" value="FAD-BINDING PCMH-TYPE DOMAIN-CONTAINING PROTEIN"/>
    <property type="match status" value="1"/>
</dbReference>
<dbReference type="PANTHER" id="PTHR42973">
    <property type="entry name" value="BINDING OXIDOREDUCTASE, PUTATIVE (AFU_ORTHOLOGUE AFUA_1G17690)-RELATED"/>
    <property type="match status" value="1"/>
</dbReference>
<evidence type="ECO:0000256" key="5">
    <source>
        <dbReference type="SAM" id="SignalP"/>
    </source>
</evidence>
<dbReference type="Proteomes" id="UP000246702">
    <property type="component" value="Unassembled WGS sequence"/>
</dbReference>
<dbReference type="Pfam" id="PF01565">
    <property type="entry name" value="FAD_binding_4"/>
    <property type="match status" value="1"/>
</dbReference>
<organism evidence="7 8">
    <name type="scientific">Aspergillus sclerotioniger CBS 115572</name>
    <dbReference type="NCBI Taxonomy" id="1450535"/>
    <lineage>
        <taxon>Eukaryota</taxon>
        <taxon>Fungi</taxon>
        <taxon>Dikarya</taxon>
        <taxon>Ascomycota</taxon>
        <taxon>Pezizomycotina</taxon>
        <taxon>Eurotiomycetes</taxon>
        <taxon>Eurotiomycetidae</taxon>
        <taxon>Eurotiales</taxon>
        <taxon>Aspergillaceae</taxon>
        <taxon>Aspergillus</taxon>
        <taxon>Aspergillus subgen. Circumdati</taxon>
    </lineage>
</organism>
<accession>A0A317WHR0</accession>
<dbReference type="EMBL" id="MSFK01000016">
    <property type="protein sequence ID" value="PWY85809.1"/>
    <property type="molecule type" value="Genomic_DNA"/>
</dbReference>
<evidence type="ECO:0000256" key="2">
    <source>
        <dbReference type="ARBA" id="ARBA00022630"/>
    </source>
</evidence>
<evidence type="ECO:0000313" key="7">
    <source>
        <dbReference type="EMBL" id="PWY85809.1"/>
    </source>
</evidence>
<keyword evidence="5" id="KW-0732">Signal</keyword>
<dbReference type="InterPro" id="IPR016166">
    <property type="entry name" value="FAD-bd_PCMH"/>
</dbReference>
<dbReference type="InterPro" id="IPR036318">
    <property type="entry name" value="FAD-bd_PCMH-like_sf"/>
</dbReference>
<evidence type="ECO:0000256" key="3">
    <source>
        <dbReference type="ARBA" id="ARBA00022827"/>
    </source>
</evidence>
<dbReference type="STRING" id="1450535.A0A317WHR0"/>
<feature type="domain" description="FAD-binding PCMH-type" evidence="6">
    <location>
        <begin position="57"/>
        <end position="227"/>
    </location>
</feature>
<keyword evidence="2" id="KW-0285">Flavoprotein</keyword>
<gene>
    <name evidence="7" type="ORF">BO94DRAFT_597905</name>
</gene>
<comment type="caution">
    <text evidence="7">The sequence shown here is derived from an EMBL/GenBank/DDBJ whole genome shotgun (WGS) entry which is preliminary data.</text>
</comment>
<dbReference type="PROSITE" id="PS51387">
    <property type="entry name" value="FAD_PCMH"/>
    <property type="match status" value="1"/>
</dbReference>
<dbReference type="InterPro" id="IPR050416">
    <property type="entry name" value="FAD-linked_Oxidoreductase"/>
</dbReference>
<dbReference type="RefSeq" id="XP_025466826.1">
    <property type="nucleotide sequence ID" value="XM_025616279.1"/>
</dbReference>
<protein>
    <submittedName>
        <fullName evidence="7">FAD-binding domain-containing protein</fullName>
    </submittedName>
</protein>
<keyword evidence="3" id="KW-0274">FAD</keyword>
<dbReference type="GO" id="GO:0016491">
    <property type="term" value="F:oxidoreductase activity"/>
    <property type="evidence" value="ECO:0007669"/>
    <property type="project" value="UniProtKB-KW"/>
</dbReference>
<name>A0A317WHR0_9EURO</name>
<dbReference type="InterPro" id="IPR006094">
    <property type="entry name" value="Oxid_FAD_bind_N"/>
</dbReference>
<dbReference type="GO" id="GO:0071949">
    <property type="term" value="F:FAD binding"/>
    <property type="evidence" value="ECO:0007669"/>
    <property type="project" value="InterPro"/>
</dbReference>
<sequence length="495" mass="53795">MQWLALPLVLIAPYLRSSLFSPSPCANLAILLPDKVFFPDSETYAASQRSYFALQEQQLAPACIVIPSSVEDVSVAVKTLADLPDSTFAIRSGGHSSVPGAANAHTGVTIDLHRLNDIHMNGDVVSIGSGALWTDVYDVLVPRGLAVVGGRTGNVGVGGLLTGGGLSAFSPHRGFACDNVVEMQVVLASGAIITSNTTHHPDLFAALKGGQNNFGVITRFDLATFPQADLWAGAIVYPASVDAAQLDAFRLFKNASAQAFDPHAQVELSFLFESREDSLAAYTSNNMFYTKPVVDAAALRVFSDIQPQMFSSMRVSNLSDFARELANSQPVGQFSIYATTTVRLSYTILPRIYEIWKNFTRNRMSSIPYLLSALTIQALPPIIPTSPNVLGFAPGTHPETDFVLLLVSNYWSDPAYSATMSSHTRALIEEIDAAAQSEGVSERFRYMNYADQWQGVLESYGRESVHELWRVSRKYDPQGVFQKKVPGGFKLPKAP</sequence>
<evidence type="ECO:0000259" key="6">
    <source>
        <dbReference type="PROSITE" id="PS51387"/>
    </source>
</evidence>
<evidence type="ECO:0000256" key="1">
    <source>
        <dbReference type="ARBA" id="ARBA00005466"/>
    </source>
</evidence>
<evidence type="ECO:0000313" key="8">
    <source>
        <dbReference type="Proteomes" id="UP000246702"/>
    </source>
</evidence>
<dbReference type="OrthoDB" id="2151789at2759"/>
<evidence type="ECO:0000256" key="4">
    <source>
        <dbReference type="ARBA" id="ARBA00023002"/>
    </source>
</evidence>
<proteinExistence type="inferred from homology"/>